<proteinExistence type="predicted"/>
<dbReference type="InterPro" id="IPR002878">
    <property type="entry name" value="ChsH2_C"/>
</dbReference>
<dbReference type="Gene3D" id="3.10.129.10">
    <property type="entry name" value="Hotdog Thioesterase"/>
    <property type="match status" value="1"/>
</dbReference>
<dbReference type="Pfam" id="PF01575">
    <property type="entry name" value="MaoC_dehydratas"/>
    <property type="match status" value="1"/>
</dbReference>
<reference evidence="4 5" key="1">
    <citation type="submission" date="2019-08" db="EMBL/GenBank/DDBJ databases">
        <authorList>
            <person name="Peeters C."/>
        </authorList>
    </citation>
    <scope>NUCLEOTIDE SEQUENCE [LARGE SCALE GENOMIC DNA]</scope>
    <source>
        <strain evidence="4 5">LMG 30175</strain>
    </source>
</reference>
<dbReference type="PANTHER" id="PTHR34075">
    <property type="entry name" value="BLR3430 PROTEIN"/>
    <property type="match status" value="1"/>
</dbReference>
<dbReference type="InterPro" id="IPR022002">
    <property type="entry name" value="ChsH2_Znr"/>
</dbReference>
<dbReference type="InterPro" id="IPR029069">
    <property type="entry name" value="HotDog_dom_sf"/>
</dbReference>
<dbReference type="RefSeq" id="WP_150699464.1">
    <property type="nucleotide sequence ID" value="NZ_CABPRZ010000027.1"/>
</dbReference>
<evidence type="ECO:0000259" key="1">
    <source>
        <dbReference type="Pfam" id="PF01575"/>
    </source>
</evidence>
<dbReference type="CDD" id="cd03450">
    <property type="entry name" value="NodN"/>
    <property type="match status" value="1"/>
</dbReference>
<evidence type="ECO:0000313" key="5">
    <source>
        <dbReference type="Proteomes" id="UP000414233"/>
    </source>
</evidence>
<accession>A0A5E4YUR8</accession>
<name>A0A5E4YUR8_9BURK</name>
<dbReference type="InterPro" id="IPR039375">
    <property type="entry name" value="NodN-like"/>
</dbReference>
<feature type="domain" description="MaoC-like" evidence="1">
    <location>
        <begin position="194"/>
        <end position="300"/>
    </location>
</feature>
<dbReference type="SUPFAM" id="SSF50249">
    <property type="entry name" value="Nucleic acid-binding proteins"/>
    <property type="match status" value="1"/>
</dbReference>
<dbReference type="Pfam" id="PF12172">
    <property type="entry name" value="zf-ChsH2"/>
    <property type="match status" value="1"/>
</dbReference>
<evidence type="ECO:0000313" key="4">
    <source>
        <dbReference type="EMBL" id="VVE52599.1"/>
    </source>
</evidence>
<dbReference type="InterPro" id="IPR012340">
    <property type="entry name" value="NA-bd_OB-fold"/>
</dbReference>
<dbReference type="InterPro" id="IPR052513">
    <property type="entry name" value="Thioester_dehydratase-like"/>
</dbReference>
<dbReference type="AlphaFoldDB" id="A0A5E4YUR8"/>
<sequence>MSENQTHVWNKPLPQPTPISQPFWDGLKAHRVRLQQCDDCGHWIFFPRAHCPQCASQALTWRDVSGQGTLYTYTVARVPTLPEFTDEMPQQLAVVEFDEGPHINTTLVGIAPGEARIGMRVRPVFDTRPGAVTLLRFTDAAGAHPDVIEGDAPAVVEAPAQDTTAATAPRRQILYTDLDAMRSLVSSEFSGWSNEFQVTQAIIDAFAALSGDDYWIHTDPVRAKAESPFGTTIAHGALVQVLMSRLQLPLDYEITGFNNMLNYGSDRIRFASPVPSGCRIHARHRVKAVEAVKRGVQMTLEINIHVVGQDRPSVVNDLVILYM</sequence>
<dbReference type="Pfam" id="PF01796">
    <property type="entry name" value="OB_ChsH2_C"/>
    <property type="match status" value="1"/>
</dbReference>
<protein>
    <submittedName>
        <fullName evidence="4">Dehydratase</fullName>
    </submittedName>
</protein>
<dbReference type="EMBL" id="CABPRZ010000027">
    <property type="protein sequence ID" value="VVE52599.1"/>
    <property type="molecule type" value="Genomic_DNA"/>
</dbReference>
<evidence type="ECO:0000259" key="3">
    <source>
        <dbReference type="Pfam" id="PF12172"/>
    </source>
</evidence>
<keyword evidence="5" id="KW-1185">Reference proteome</keyword>
<dbReference type="PANTHER" id="PTHR34075:SF5">
    <property type="entry name" value="BLR3430 PROTEIN"/>
    <property type="match status" value="1"/>
</dbReference>
<dbReference type="OrthoDB" id="9801735at2"/>
<feature type="domain" description="ChsH2 C-terminal OB-fold" evidence="2">
    <location>
        <begin position="61"/>
        <end position="126"/>
    </location>
</feature>
<organism evidence="4 5">
    <name type="scientific">Pandoraea terrae</name>
    <dbReference type="NCBI Taxonomy" id="1537710"/>
    <lineage>
        <taxon>Bacteria</taxon>
        <taxon>Pseudomonadati</taxon>
        <taxon>Pseudomonadota</taxon>
        <taxon>Betaproteobacteria</taxon>
        <taxon>Burkholderiales</taxon>
        <taxon>Burkholderiaceae</taxon>
        <taxon>Pandoraea</taxon>
    </lineage>
</organism>
<gene>
    <name evidence="4" type="ORF">PTE30175_04695</name>
</gene>
<dbReference type="InterPro" id="IPR002539">
    <property type="entry name" value="MaoC-like_dom"/>
</dbReference>
<evidence type="ECO:0000259" key="2">
    <source>
        <dbReference type="Pfam" id="PF01796"/>
    </source>
</evidence>
<dbReference type="Proteomes" id="UP000414233">
    <property type="component" value="Unassembled WGS sequence"/>
</dbReference>
<feature type="domain" description="ChsH2 rubredoxin-like zinc ribbon" evidence="3">
    <location>
        <begin position="24"/>
        <end position="59"/>
    </location>
</feature>
<dbReference type="SUPFAM" id="SSF54637">
    <property type="entry name" value="Thioesterase/thiol ester dehydrase-isomerase"/>
    <property type="match status" value="1"/>
</dbReference>
<dbReference type="Gene3D" id="6.10.30.10">
    <property type="match status" value="1"/>
</dbReference>